<dbReference type="Proteomes" id="UP000290797">
    <property type="component" value="Segment"/>
</dbReference>
<dbReference type="OrthoDB" id="9235at10239"/>
<evidence type="ECO:0000256" key="1">
    <source>
        <dbReference type="ARBA" id="ARBA00005714"/>
    </source>
</evidence>
<reference evidence="2" key="1">
    <citation type="journal article" date="2018" name="Virology">
        <title>Isolation, characterization and prevalence of a novel Gammaherpesvirus in Eptesicus fuscus, the North American big brown bat.</title>
        <authorList>
            <person name="Subudhi S."/>
            <person name="Rapin N."/>
            <person name="Dorville N."/>
            <person name="Hill J.E."/>
            <person name="Town J."/>
            <person name="Willis C.K."/>
            <person name="Bollinger T.K."/>
            <person name="Misra V."/>
        </authorList>
    </citation>
    <scope>NUCLEOTIDE SEQUENCE</scope>
</reference>
<name>A0A2D0ZNV3_9GAMA</name>
<evidence type="ECO:0000313" key="3">
    <source>
        <dbReference type="Proteomes" id="UP000290797"/>
    </source>
</evidence>
<protein>
    <submittedName>
        <fullName evidence="2">UL79</fullName>
    </submittedName>
</protein>
<comment type="similarity">
    <text evidence="1">Belongs to the herpesviridae UL79 family.</text>
</comment>
<dbReference type="Pfam" id="PF03049">
    <property type="entry name" value="Herpes_UL79"/>
    <property type="match status" value="1"/>
</dbReference>
<proteinExistence type="inferred from homology"/>
<sequence>MSQPPISLTSRAETLMPLGRHVARGRPMSPGLEALMWKLLRRRGLNTLSSVELRYLHAVLGGLYDLCLNVYLLREALANTGARDDAVLARKVPLEFWAALREGCVAMGVSDAVLCSEHACAALWRHLNARPPLLLGLARYVLARLGLRHLAAISTHNLVDGNFLFNLGGVLPARLLMIISGCLLRWGDPAAEPWLRGHVARLFLLYLVLSGHLLPRRSFMAHASADDHRGPMDIIAADVAAMAGVCVCQECPGTQHGSEGCWDYVFIFNNNYGVPGFDGGDESGSGAPVLAPSSVANPAPVSASAFSAAAATSAWESRWPDSDR</sequence>
<keyword evidence="3" id="KW-1185">Reference proteome</keyword>
<dbReference type="EMBL" id="MF385016">
    <property type="protein sequence ID" value="ATA58247.1"/>
    <property type="molecule type" value="Genomic_DNA"/>
</dbReference>
<dbReference type="InterPro" id="IPR004290">
    <property type="entry name" value="Herpes_UL79"/>
</dbReference>
<organism evidence="2">
    <name type="scientific">vespertilionid gammaherpesvirus 3</name>
    <dbReference type="NCBI Taxonomy" id="2846598"/>
    <lineage>
        <taxon>Viruses</taxon>
        <taxon>Duplodnaviria</taxon>
        <taxon>Heunggongvirae</taxon>
        <taxon>Peploviricota</taxon>
        <taxon>Herviviricetes</taxon>
        <taxon>Herpesvirales</taxon>
        <taxon>Orthoherpesviridae</taxon>
        <taxon>Gammaherpesvirinae</taxon>
        <taxon>Patagivirus</taxon>
        <taxon>Patagivirus vespertilionidgamma3</taxon>
    </lineage>
</organism>
<accession>A0A2D0ZNV3</accession>
<evidence type="ECO:0000313" key="2">
    <source>
        <dbReference type="EMBL" id="ATA58247.1"/>
    </source>
</evidence>